<evidence type="ECO:0000256" key="7">
    <source>
        <dbReference type="PIRNR" id="PIRNR016636"/>
    </source>
</evidence>
<evidence type="ECO:0000313" key="9">
    <source>
        <dbReference type="EMBL" id="MBD3325445.1"/>
    </source>
</evidence>
<feature type="transmembrane region" description="Helical" evidence="8">
    <location>
        <begin position="42"/>
        <end position="61"/>
    </location>
</feature>
<evidence type="ECO:0000256" key="5">
    <source>
        <dbReference type="ARBA" id="ARBA00022989"/>
    </source>
</evidence>
<feature type="transmembrane region" description="Helical" evidence="8">
    <location>
        <begin position="437"/>
        <end position="457"/>
    </location>
</feature>
<evidence type="ECO:0000256" key="3">
    <source>
        <dbReference type="ARBA" id="ARBA00022475"/>
    </source>
</evidence>
<organism evidence="9 10">
    <name type="scientific">candidate division KSB3 bacterium</name>
    <dbReference type="NCBI Taxonomy" id="2044937"/>
    <lineage>
        <taxon>Bacteria</taxon>
        <taxon>candidate division KSB3</taxon>
    </lineage>
</organism>
<accession>A0A9D5JWK2</accession>
<feature type="transmembrane region" description="Helical" evidence="8">
    <location>
        <begin position="406"/>
        <end position="425"/>
    </location>
</feature>
<feature type="transmembrane region" description="Helical" evidence="8">
    <location>
        <begin position="368"/>
        <end position="386"/>
    </location>
</feature>
<feature type="transmembrane region" description="Helical" evidence="8">
    <location>
        <begin position="333"/>
        <end position="356"/>
    </location>
</feature>
<dbReference type="InterPro" id="IPR004299">
    <property type="entry name" value="MBOAT_fam"/>
</dbReference>
<keyword evidence="7" id="KW-0808">Transferase</keyword>
<evidence type="ECO:0000313" key="10">
    <source>
        <dbReference type="Proteomes" id="UP000649604"/>
    </source>
</evidence>
<keyword evidence="3 7" id="KW-1003">Cell membrane</keyword>
<evidence type="ECO:0000256" key="2">
    <source>
        <dbReference type="ARBA" id="ARBA00010323"/>
    </source>
</evidence>
<sequence>MNLISLQFFGFVGLVLVVYYLLPRRAQNYWLLAMSYGFYLTWSWQFPLILAGMTGWTFFLAQKLQADQSRRRVWLYLGIGGNLGVLLLFKYADFFVPQMASLISRLGMNVKGIQILLPIGMSFYILQAISYLLDVSRKQIPAATHIGDFALYLAYFPKLTAGPIERARTFLPQLAQHRVVDNEALARSFTLITIGLVRKIVVADMLLKAIPSKIFVTPEQFSALELFIWLATYFFGLYHDFAGYTNLMRGVSGLFGIELSRNFAHPLFARNFTEFWSRWHITLSQWLRDYIYFPLSRVLVRRNLSRFNLADLILPPVATMLVSGLWHGNQGHILLWGLLMGIYLVGERLPSLWLPVTSPSTRPRWRQGGGMVIVFLLILGSLPLVLTNISTAINFWQRLLHWNTLAWPNVRILLVLVPGIWLDWVQYRNKNELIFLTWPRTVQASLLALAALAVLLFSRVGPGEPFIYQGF</sequence>
<dbReference type="GO" id="GO:0042121">
    <property type="term" value="P:alginic acid biosynthetic process"/>
    <property type="evidence" value="ECO:0007669"/>
    <property type="project" value="InterPro"/>
</dbReference>
<dbReference type="Proteomes" id="UP000649604">
    <property type="component" value="Unassembled WGS sequence"/>
</dbReference>
<feature type="transmembrane region" description="Helical" evidence="8">
    <location>
        <begin position="307"/>
        <end position="327"/>
    </location>
</feature>
<name>A0A9D5JWK2_9BACT</name>
<keyword evidence="4 8" id="KW-0812">Transmembrane</keyword>
<dbReference type="AlphaFoldDB" id="A0A9D5JWK2"/>
<comment type="subcellular location">
    <subcellularLocation>
        <location evidence="1">Cell membrane</location>
        <topology evidence="1">Multi-pass membrane protein</topology>
    </subcellularLocation>
</comment>
<protein>
    <recommendedName>
        <fullName evidence="11">Membrane-bound O-acyltransferase family protein</fullName>
    </recommendedName>
</protein>
<dbReference type="EMBL" id="WJJP01000415">
    <property type="protein sequence ID" value="MBD3325445.1"/>
    <property type="molecule type" value="Genomic_DNA"/>
</dbReference>
<comment type="caution">
    <text evidence="9">The sequence shown here is derived from an EMBL/GenBank/DDBJ whole genome shotgun (WGS) entry which is preliminary data.</text>
</comment>
<dbReference type="GO" id="GO:0016746">
    <property type="term" value="F:acyltransferase activity"/>
    <property type="evidence" value="ECO:0007669"/>
    <property type="project" value="UniProtKB-KW"/>
</dbReference>
<evidence type="ECO:0000256" key="4">
    <source>
        <dbReference type="ARBA" id="ARBA00022692"/>
    </source>
</evidence>
<keyword evidence="7" id="KW-0012">Acyltransferase</keyword>
<dbReference type="Pfam" id="PF03062">
    <property type="entry name" value="MBOAT"/>
    <property type="match status" value="1"/>
</dbReference>
<keyword evidence="6 7" id="KW-0472">Membrane</keyword>
<keyword evidence="5 8" id="KW-1133">Transmembrane helix</keyword>
<feature type="transmembrane region" description="Helical" evidence="8">
    <location>
        <begin position="112"/>
        <end position="133"/>
    </location>
</feature>
<feature type="transmembrane region" description="Helical" evidence="8">
    <location>
        <begin position="5"/>
        <end position="22"/>
    </location>
</feature>
<dbReference type="PIRSF" id="PIRSF500217">
    <property type="entry name" value="AlgI"/>
    <property type="match status" value="1"/>
</dbReference>
<evidence type="ECO:0000256" key="6">
    <source>
        <dbReference type="ARBA" id="ARBA00023136"/>
    </source>
</evidence>
<evidence type="ECO:0008006" key="11">
    <source>
        <dbReference type="Google" id="ProtNLM"/>
    </source>
</evidence>
<dbReference type="PANTHER" id="PTHR13285:SF18">
    <property type="entry name" value="PROTEIN-CYSTEINE N-PALMITOYLTRANSFERASE RASP"/>
    <property type="match status" value="1"/>
</dbReference>
<dbReference type="PIRSF" id="PIRSF016636">
    <property type="entry name" value="AlgI_DltB"/>
    <property type="match status" value="1"/>
</dbReference>
<comment type="similarity">
    <text evidence="2 7">Belongs to the membrane-bound acyltransferase family.</text>
</comment>
<reference evidence="9" key="1">
    <citation type="submission" date="2019-11" db="EMBL/GenBank/DDBJ databases">
        <title>Microbial mats filling the niche in hypersaline microbial mats.</title>
        <authorList>
            <person name="Wong H.L."/>
            <person name="Macleod F.I."/>
            <person name="White R.A. III"/>
            <person name="Burns B.P."/>
        </authorList>
    </citation>
    <scope>NUCLEOTIDE SEQUENCE</scope>
    <source>
        <strain evidence="9">Rbin_158</strain>
    </source>
</reference>
<gene>
    <name evidence="9" type="ORF">GF339_12715</name>
</gene>
<dbReference type="InterPro" id="IPR028362">
    <property type="entry name" value="AlgI"/>
</dbReference>
<dbReference type="InterPro" id="IPR024194">
    <property type="entry name" value="Ac/AlaTfrase_AlgI/DltB"/>
</dbReference>
<feature type="transmembrane region" description="Helical" evidence="8">
    <location>
        <begin position="73"/>
        <end position="92"/>
    </location>
</feature>
<dbReference type="PANTHER" id="PTHR13285">
    <property type="entry name" value="ACYLTRANSFERASE"/>
    <property type="match status" value="1"/>
</dbReference>
<dbReference type="InterPro" id="IPR051085">
    <property type="entry name" value="MB_O-acyltransferase"/>
</dbReference>
<evidence type="ECO:0000256" key="8">
    <source>
        <dbReference type="SAM" id="Phobius"/>
    </source>
</evidence>
<dbReference type="GO" id="GO:0005886">
    <property type="term" value="C:plasma membrane"/>
    <property type="evidence" value="ECO:0007669"/>
    <property type="project" value="UniProtKB-SubCell"/>
</dbReference>
<evidence type="ECO:0000256" key="1">
    <source>
        <dbReference type="ARBA" id="ARBA00004651"/>
    </source>
</evidence>
<proteinExistence type="inferred from homology"/>